<dbReference type="KEGG" id="dcr:108197895"/>
<dbReference type="PANTHER" id="PTHR31677">
    <property type="entry name" value="AP2 DOMAIN CLASS TRANSCRIPTION FACTOR"/>
    <property type="match status" value="1"/>
</dbReference>
<proteinExistence type="predicted"/>
<evidence type="ECO:0000256" key="6">
    <source>
        <dbReference type="ARBA" id="ARBA00023242"/>
    </source>
</evidence>
<dbReference type="PANTHER" id="PTHR31677:SF196">
    <property type="entry name" value="ETHYLENE-RESPONSIVE TRANSCRIPTION FACTOR ERF109"/>
    <property type="match status" value="1"/>
</dbReference>
<evidence type="ECO:0000256" key="2">
    <source>
        <dbReference type="ARBA" id="ARBA00022745"/>
    </source>
</evidence>
<dbReference type="GO" id="GO:0005634">
    <property type="term" value="C:nucleus"/>
    <property type="evidence" value="ECO:0007669"/>
    <property type="project" value="UniProtKB-SubCell"/>
</dbReference>
<dbReference type="Gramene" id="KZM83695">
    <property type="protein sequence ID" value="KZM83695"/>
    <property type="gene ID" value="DCAR_028883"/>
</dbReference>
<dbReference type="PROSITE" id="PS51032">
    <property type="entry name" value="AP2_ERF"/>
    <property type="match status" value="1"/>
</dbReference>
<evidence type="ECO:0000313" key="9">
    <source>
        <dbReference type="EMBL" id="KZM83695.1"/>
    </source>
</evidence>
<dbReference type="Proteomes" id="UP000077755">
    <property type="component" value="Chromosome 8"/>
</dbReference>
<feature type="compositionally biased region" description="Polar residues" evidence="7">
    <location>
        <begin position="108"/>
        <end position="120"/>
    </location>
</feature>
<evidence type="ECO:0000256" key="5">
    <source>
        <dbReference type="ARBA" id="ARBA00023163"/>
    </source>
</evidence>
<dbReference type="EMBL" id="CP093350">
    <property type="protein sequence ID" value="WOH10929.1"/>
    <property type="molecule type" value="Genomic_DNA"/>
</dbReference>
<reference evidence="10" key="2">
    <citation type="submission" date="2022-03" db="EMBL/GenBank/DDBJ databases">
        <title>Draft title - Genomic analysis of global carrot germplasm unveils the trajectory of domestication and the origin of high carotenoid orange carrot.</title>
        <authorList>
            <person name="Iorizzo M."/>
            <person name="Ellison S."/>
            <person name="Senalik D."/>
            <person name="Macko-Podgorni A."/>
            <person name="Grzebelus D."/>
            <person name="Bostan H."/>
            <person name="Rolling W."/>
            <person name="Curaba J."/>
            <person name="Simon P."/>
        </authorList>
    </citation>
    <scope>NUCLEOTIDE SEQUENCE</scope>
    <source>
        <tissue evidence="10">Leaf</tissue>
    </source>
</reference>
<dbReference type="InterPro" id="IPR016177">
    <property type="entry name" value="DNA-bd_dom_sf"/>
</dbReference>
<feature type="domain" description="AP2/ERF" evidence="8">
    <location>
        <begin position="25"/>
        <end position="81"/>
    </location>
</feature>
<accession>A0A175YJF5</accession>
<evidence type="ECO:0000313" key="10">
    <source>
        <dbReference type="EMBL" id="WOH10929.1"/>
    </source>
</evidence>
<reference evidence="9" key="1">
    <citation type="journal article" date="2016" name="Nat. Genet.">
        <title>A high-quality carrot genome assembly provides new insights into carotenoid accumulation and asterid genome evolution.</title>
        <authorList>
            <person name="Iorizzo M."/>
            <person name="Ellison S."/>
            <person name="Senalik D."/>
            <person name="Zeng P."/>
            <person name="Satapoomin P."/>
            <person name="Huang J."/>
            <person name="Bowman M."/>
            <person name="Iovene M."/>
            <person name="Sanseverino W."/>
            <person name="Cavagnaro P."/>
            <person name="Yildiz M."/>
            <person name="Macko-Podgorni A."/>
            <person name="Moranska E."/>
            <person name="Grzebelus E."/>
            <person name="Grzebelus D."/>
            <person name="Ashrafi H."/>
            <person name="Zheng Z."/>
            <person name="Cheng S."/>
            <person name="Spooner D."/>
            <person name="Van Deynze A."/>
            <person name="Simon P."/>
        </authorList>
    </citation>
    <scope>NUCLEOTIDE SEQUENCE [LARGE SCALE GENOMIC DNA]</scope>
    <source>
        <tissue evidence="9">Leaf</tissue>
    </source>
</reference>
<dbReference type="GO" id="GO:0009873">
    <property type="term" value="P:ethylene-activated signaling pathway"/>
    <property type="evidence" value="ECO:0007669"/>
    <property type="project" value="UniProtKB-KW"/>
</dbReference>
<protein>
    <recommendedName>
        <fullName evidence="8">AP2/ERF domain-containing protein</fullName>
    </recommendedName>
</protein>
<name>A0A175YJF5_DAUCS</name>
<dbReference type="AlphaFoldDB" id="A0A175YJF5"/>
<dbReference type="InterPro" id="IPR036955">
    <property type="entry name" value="AP2/ERF_dom_sf"/>
</dbReference>
<organism evidence="9">
    <name type="scientific">Daucus carota subsp. sativus</name>
    <name type="common">Carrot</name>
    <dbReference type="NCBI Taxonomy" id="79200"/>
    <lineage>
        <taxon>Eukaryota</taxon>
        <taxon>Viridiplantae</taxon>
        <taxon>Streptophyta</taxon>
        <taxon>Embryophyta</taxon>
        <taxon>Tracheophyta</taxon>
        <taxon>Spermatophyta</taxon>
        <taxon>Magnoliopsida</taxon>
        <taxon>eudicotyledons</taxon>
        <taxon>Gunneridae</taxon>
        <taxon>Pentapetalae</taxon>
        <taxon>asterids</taxon>
        <taxon>campanulids</taxon>
        <taxon>Apiales</taxon>
        <taxon>Apiaceae</taxon>
        <taxon>Apioideae</taxon>
        <taxon>Scandiceae</taxon>
        <taxon>Daucinae</taxon>
        <taxon>Daucus</taxon>
        <taxon>Daucus sect. Daucus</taxon>
    </lineage>
</organism>
<keyword evidence="3" id="KW-0805">Transcription regulation</keyword>
<dbReference type="Gene3D" id="3.30.730.10">
    <property type="entry name" value="AP2/ERF domain"/>
    <property type="match status" value="1"/>
</dbReference>
<dbReference type="InterPro" id="IPR001471">
    <property type="entry name" value="AP2/ERF_dom"/>
</dbReference>
<evidence type="ECO:0000259" key="8">
    <source>
        <dbReference type="PROSITE" id="PS51032"/>
    </source>
</evidence>
<keyword evidence="2" id="KW-0936">Ethylene signaling pathway</keyword>
<comment type="subcellular location">
    <subcellularLocation>
        <location evidence="1">Nucleus</location>
    </subcellularLocation>
</comment>
<dbReference type="SUPFAM" id="SSF54171">
    <property type="entry name" value="DNA-binding domain"/>
    <property type="match status" value="1"/>
</dbReference>
<feature type="region of interest" description="Disordered" evidence="7">
    <location>
        <begin position="108"/>
        <end position="128"/>
    </location>
</feature>
<evidence type="ECO:0000256" key="3">
    <source>
        <dbReference type="ARBA" id="ARBA00023015"/>
    </source>
</evidence>
<keyword evidence="11" id="KW-1185">Reference proteome</keyword>
<evidence type="ECO:0000256" key="1">
    <source>
        <dbReference type="ARBA" id="ARBA00004123"/>
    </source>
</evidence>
<dbReference type="SMART" id="SM00380">
    <property type="entry name" value="AP2"/>
    <property type="match status" value="1"/>
</dbReference>
<evidence type="ECO:0000256" key="4">
    <source>
        <dbReference type="ARBA" id="ARBA00023125"/>
    </source>
</evidence>
<sequence>MASENPDDRKEFDPLVYGSKMPHKLYKGVYEKKGKEKWYAQCSHGGENAYIGTYNTELEAALAYDKRGRELKRPEEKLNFPKFLTEHNPPAATEPALPITNALSSSVQVNVPSGSSSSNAGRGEKRKQITISKEEYDAYLPYHEARKIEFAQRGRNVSVSGVAIRSQSANISSAIMELIGNPGEFKDVPDEELLSDAEKEFVESLLNQGTSSDDGKLS</sequence>
<evidence type="ECO:0000256" key="7">
    <source>
        <dbReference type="SAM" id="MobiDB-lite"/>
    </source>
</evidence>
<dbReference type="GO" id="GO:0003677">
    <property type="term" value="F:DNA binding"/>
    <property type="evidence" value="ECO:0007669"/>
    <property type="project" value="UniProtKB-KW"/>
</dbReference>
<dbReference type="EMBL" id="LNRQ01000008">
    <property type="protein sequence ID" value="KZM83695.1"/>
    <property type="molecule type" value="Genomic_DNA"/>
</dbReference>
<keyword evidence="4" id="KW-0238">DNA-binding</keyword>
<keyword evidence="6" id="KW-0539">Nucleus</keyword>
<gene>
    <name evidence="9" type="ORF">DCAR_028883</name>
    <name evidence="10" type="ORF">DCAR_0830406</name>
</gene>
<keyword evidence="5" id="KW-0804">Transcription</keyword>
<dbReference type="GO" id="GO:0003700">
    <property type="term" value="F:DNA-binding transcription factor activity"/>
    <property type="evidence" value="ECO:0007669"/>
    <property type="project" value="InterPro"/>
</dbReference>
<evidence type="ECO:0000313" key="11">
    <source>
        <dbReference type="Proteomes" id="UP000077755"/>
    </source>
</evidence>